<reference evidence="2" key="1">
    <citation type="submission" date="2018-06" db="EMBL/GenBank/DDBJ databases">
        <title>Aestuariibacter litoralis strain KCTC 52945T.</title>
        <authorList>
            <person name="Li X."/>
            <person name="Salam N."/>
            <person name="Li J.-L."/>
            <person name="Chen Y.-M."/>
            <person name="Yang Z.-W."/>
            <person name="Zhang L.-Y."/>
            <person name="Han M.-X."/>
            <person name="Xiao M."/>
            <person name="Li W.-J."/>
        </authorList>
    </citation>
    <scope>NUCLEOTIDE SEQUENCE [LARGE SCALE GENOMIC DNA]</scope>
    <source>
        <strain evidence="2">KCTC 52945</strain>
    </source>
</reference>
<dbReference type="AlphaFoldDB" id="A0A2W2B950"/>
<evidence type="ECO:0000313" key="1">
    <source>
        <dbReference type="EMBL" id="PZF76814.1"/>
    </source>
</evidence>
<dbReference type="RefSeq" id="WP_111198301.1">
    <property type="nucleotide sequence ID" value="NZ_QKVK01000004.1"/>
</dbReference>
<accession>A0A2W2B950</accession>
<dbReference type="Proteomes" id="UP000248795">
    <property type="component" value="Unassembled WGS sequence"/>
</dbReference>
<dbReference type="EMBL" id="QKVK01000004">
    <property type="protein sequence ID" value="PZF76814.1"/>
    <property type="molecule type" value="Genomic_DNA"/>
</dbReference>
<keyword evidence="2" id="KW-1185">Reference proteome</keyword>
<comment type="caution">
    <text evidence="1">The sequence shown here is derived from an EMBL/GenBank/DDBJ whole genome shotgun (WGS) entry which is preliminary data.</text>
</comment>
<name>A0A2W2B950_9HYPH</name>
<proteinExistence type="predicted"/>
<sequence>MANALAITDIALSARRRGLPHPMDGRRDIWFDVTVRLENPGTKPLHVVSELRGLSYDAAQRVLTLRLAEAPPGPISADAPTFTLPTPATVTVEPHASAAITVKIPAILKELRPVPGQPFALVETDLRAMHTIRCEIAASERPIGQFERIDAHALRTRLARWGRTIRSEAAVKPDTRD</sequence>
<organism evidence="1 2">
    <name type="scientific">Aestuariivirga litoralis</name>
    <dbReference type="NCBI Taxonomy" id="2650924"/>
    <lineage>
        <taxon>Bacteria</taxon>
        <taxon>Pseudomonadati</taxon>
        <taxon>Pseudomonadota</taxon>
        <taxon>Alphaproteobacteria</taxon>
        <taxon>Hyphomicrobiales</taxon>
        <taxon>Aestuariivirgaceae</taxon>
        <taxon>Aestuariivirga</taxon>
    </lineage>
</organism>
<gene>
    <name evidence="1" type="ORF">DK847_10090</name>
</gene>
<evidence type="ECO:0000313" key="2">
    <source>
        <dbReference type="Proteomes" id="UP000248795"/>
    </source>
</evidence>
<protein>
    <submittedName>
        <fullName evidence="1">Uncharacterized protein</fullName>
    </submittedName>
</protein>